<name>A0A2G9U350_TELCI</name>
<evidence type="ECO:0000313" key="4">
    <source>
        <dbReference type="Proteomes" id="UP000230423"/>
    </source>
</evidence>
<evidence type="ECO:0000256" key="1">
    <source>
        <dbReference type="SAM" id="Phobius"/>
    </source>
</evidence>
<dbReference type="Proteomes" id="UP000230423">
    <property type="component" value="Unassembled WGS sequence"/>
</dbReference>
<keyword evidence="4" id="KW-1185">Reference proteome</keyword>
<dbReference type="InterPro" id="IPR014044">
    <property type="entry name" value="CAP_dom"/>
</dbReference>
<dbReference type="EMBL" id="KZ349741">
    <property type="protein sequence ID" value="PIO64614.1"/>
    <property type="molecule type" value="Genomic_DNA"/>
</dbReference>
<keyword evidence="1" id="KW-0812">Transmembrane</keyword>
<dbReference type="Pfam" id="PF00188">
    <property type="entry name" value="CAP"/>
    <property type="match status" value="1"/>
</dbReference>
<sequence>TEGIGENTTTSATASTTTSAPYDEFNQFCPENRGMTDAVRGRAFIAHNYRRSRLATGFVRNKRGRTLPKASNMRKLEYNCTLEASARESAKRCSVIQDPTLPTDIQENHYLFMKSSAGTEEEALITAVKHWWSQIRVTGGIGQGVTYTQYNVGKPTEWFTRWNHATRIGLWYAITILGMLSHVSLFNPTMTRLKTCWDVGTIF</sequence>
<evidence type="ECO:0000259" key="2">
    <source>
        <dbReference type="SMART" id="SM00198"/>
    </source>
</evidence>
<feature type="non-terminal residue" evidence="3">
    <location>
        <position position="1"/>
    </location>
</feature>
<dbReference type="CDD" id="cd05380">
    <property type="entry name" value="CAP_euk"/>
    <property type="match status" value="1"/>
</dbReference>
<dbReference type="Gene3D" id="3.40.33.10">
    <property type="entry name" value="CAP"/>
    <property type="match status" value="1"/>
</dbReference>
<protein>
    <submittedName>
        <fullName evidence="3">SCP-like protein</fullName>
    </submittedName>
</protein>
<dbReference type="OrthoDB" id="5849228at2759"/>
<proteinExistence type="predicted"/>
<keyword evidence="1" id="KW-1133">Transmembrane helix</keyword>
<feature type="transmembrane region" description="Helical" evidence="1">
    <location>
        <begin position="169"/>
        <end position="186"/>
    </location>
</feature>
<dbReference type="InterPro" id="IPR035940">
    <property type="entry name" value="CAP_sf"/>
</dbReference>
<gene>
    <name evidence="3" type="ORF">TELCIR_13752</name>
</gene>
<reference evidence="3 4" key="1">
    <citation type="submission" date="2015-09" db="EMBL/GenBank/DDBJ databases">
        <title>Draft genome of the parasitic nematode Teladorsagia circumcincta isolate WARC Sus (inbred).</title>
        <authorList>
            <person name="Mitreva M."/>
        </authorList>
    </citation>
    <scope>NUCLEOTIDE SEQUENCE [LARGE SCALE GENOMIC DNA]</scope>
    <source>
        <strain evidence="3 4">S</strain>
    </source>
</reference>
<keyword evidence="1" id="KW-0472">Membrane</keyword>
<accession>A0A2G9U350</accession>
<evidence type="ECO:0000313" key="3">
    <source>
        <dbReference type="EMBL" id="PIO64614.1"/>
    </source>
</evidence>
<dbReference type="SMART" id="SM00198">
    <property type="entry name" value="SCP"/>
    <property type="match status" value="1"/>
</dbReference>
<dbReference type="AlphaFoldDB" id="A0A2G9U350"/>
<dbReference type="SUPFAM" id="SSF55797">
    <property type="entry name" value="PR-1-like"/>
    <property type="match status" value="1"/>
</dbReference>
<organism evidence="3 4">
    <name type="scientific">Teladorsagia circumcincta</name>
    <name type="common">Brown stomach worm</name>
    <name type="synonym">Ostertagia circumcincta</name>
    <dbReference type="NCBI Taxonomy" id="45464"/>
    <lineage>
        <taxon>Eukaryota</taxon>
        <taxon>Metazoa</taxon>
        <taxon>Ecdysozoa</taxon>
        <taxon>Nematoda</taxon>
        <taxon>Chromadorea</taxon>
        <taxon>Rhabditida</taxon>
        <taxon>Rhabditina</taxon>
        <taxon>Rhabditomorpha</taxon>
        <taxon>Strongyloidea</taxon>
        <taxon>Trichostrongylidae</taxon>
        <taxon>Teladorsagia</taxon>
    </lineage>
</organism>
<feature type="domain" description="SCP" evidence="2">
    <location>
        <begin position="38"/>
        <end position="178"/>
    </location>
</feature>